<dbReference type="Pfam" id="PF00126">
    <property type="entry name" value="HTH_1"/>
    <property type="match status" value="1"/>
</dbReference>
<dbReference type="PANTHER" id="PTHR30419">
    <property type="entry name" value="HTH-TYPE TRANSCRIPTIONAL REGULATOR YBHD"/>
    <property type="match status" value="1"/>
</dbReference>
<keyword evidence="3" id="KW-0238">DNA-binding</keyword>
<dbReference type="SUPFAM" id="SSF46785">
    <property type="entry name" value="Winged helix' DNA-binding domain"/>
    <property type="match status" value="1"/>
</dbReference>
<dbReference type="SUPFAM" id="SSF53850">
    <property type="entry name" value="Periplasmic binding protein-like II"/>
    <property type="match status" value="1"/>
</dbReference>
<dbReference type="Pfam" id="PF03466">
    <property type="entry name" value="LysR_substrate"/>
    <property type="match status" value="1"/>
</dbReference>
<keyword evidence="4" id="KW-0804">Transcription</keyword>
<gene>
    <name evidence="6" type="ORF">ACFFIC_25280</name>
</gene>
<comment type="caution">
    <text evidence="6">The sequence shown here is derived from an EMBL/GenBank/DDBJ whole genome shotgun (WGS) entry which is preliminary data.</text>
</comment>
<sequence>MKLHHLQEVVAIAEHGSIRAAARALNLAQPALTRSLADLERELGVPLFERHARGVVATSAGTAVVGRATAILEDLRRAREEVAQLRGATGGTVAAGLSTAAHIGLLPPALRPFRARYPDTQLQIIEGLYPTLEPLFRTGVLDFYIGPDPGSPLPPGLAGEVLGPGNRVVLCRKGHPLAGARSLADLVGADWITTSVTADAADEMGRLFDAHGLPPPRLAVRSRSALTVMTCLAHSDLLAMVPRGWTRFALTREALIPVEVAEELAAPAIMLIRRHDLPLTPAATHLLDLMRRAIGRL</sequence>
<dbReference type="InterPro" id="IPR036388">
    <property type="entry name" value="WH-like_DNA-bd_sf"/>
</dbReference>
<accession>A0ABV6IYY0</accession>
<dbReference type="InterPro" id="IPR050950">
    <property type="entry name" value="HTH-type_LysR_regulators"/>
</dbReference>
<dbReference type="PROSITE" id="PS50931">
    <property type="entry name" value="HTH_LYSR"/>
    <property type="match status" value="1"/>
</dbReference>
<dbReference type="EMBL" id="JBHLVZ010000084">
    <property type="protein sequence ID" value="MFC0388833.1"/>
    <property type="molecule type" value="Genomic_DNA"/>
</dbReference>
<name>A0ABV6IYY0_9PROT</name>
<evidence type="ECO:0000256" key="3">
    <source>
        <dbReference type="ARBA" id="ARBA00023125"/>
    </source>
</evidence>
<dbReference type="InterPro" id="IPR036390">
    <property type="entry name" value="WH_DNA-bd_sf"/>
</dbReference>
<evidence type="ECO:0000256" key="1">
    <source>
        <dbReference type="ARBA" id="ARBA00009437"/>
    </source>
</evidence>
<protein>
    <submittedName>
        <fullName evidence="6">LysR substrate-binding domain-containing protein</fullName>
    </submittedName>
</protein>
<evidence type="ECO:0000313" key="6">
    <source>
        <dbReference type="EMBL" id="MFC0388833.1"/>
    </source>
</evidence>
<reference evidence="6 7" key="1">
    <citation type="submission" date="2024-09" db="EMBL/GenBank/DDBJ databases">
        <authorList>
            <person name="Sun Q."/>
            <person name="Mori K."/>
        </authorList>
    </citation>
    <scope>NUCLEOTIDE SEQUENCE [LARGE SCALE GENOMIC DNA]</scope>
    <source>
        <strain evidence="6 7">CCM 7468</strain>
    </source>
</reference>
<dbReference type="InterPro" id="IPR000847">
    <property type="entry name" value="LysR_HTH_N"/>
</dbReference>
<organism evidence="6 7">
    <name type="scientific">Muricoccus vinaceus</name>
    <dbReference type="NCBI Taxonomy" id="424704"/>
    <lineage>
        <taxon>Bacteria</taxon>
        <taxon>Pseudomonadati</taxon>
        <taxon>Pseudomonadota</taxon>
        <taxon>Alphaproteobacteria</taxon>
        <taxon>Acetobacterales</taxon>
        <taxon>Roseomonadaceae</taxon>
        <taxon>Muricoccus</taxon>
    </lineage>
</organism>
<evidence type="ECO:0000313" key="7">
    <source>
        <dbReference type="Proteomes" id="UP001589789"/>
    </source>
</evidence>
<evidence type="ECO:0000259" key="5">
    <source>
        <dbReference type="PROSITE" id="PS50931"/>
    </source>
</evidence>
<keyword evidence="2" id="KW-0805">Transcription regulation</keyword>
<evidence type="ECO:0000256" key="2">
    <source>
        <dbReference type="ARBA" id="ARBA00023015"/>
    </source>
</evidence>
<comment type="similarity">
    <text evidence="1">Belongs to the LysR transcriptional regulatory family.</text>
</comment>
<dbReference type="Proteomes" id="UP001589789">
    <property type="component" value="Unassembled WGS sequence"/>
</dbReference>
<evidence type="ECO:0000256" key="4">
    <source>
        <dbReference type="ARBA" id="ARBA00023163"/>
    </source>
</evidence>
<dbReference type="PANTHER" id="PTHR30419:SF30">
    <property type="entry name" value="LYSR FAMILY TRANSCRIPTIONAL REGULATOR"/>
    <property type="match status" value="1"/>
</dbReference>
<dbReference type="InterPro" id="IPR005119">
    <property type="entry name" value="LysR_subst-bd"/>
</dbReference>
<dbReference type="Gene3D" id="1.10.10.10">
    <property type="entry name" value="Winged helix-like DNA-binding domain superfamily/Winged helix DNA-binding domain"/>
    <property type="match status" value="1"/>
</dbReference>
<dbReference type="RefSeq" id="WP_377055604.1">
    <property type="nucleotide sequence ID" value="NZ_JBHLVZ010000084.1"/>
</dbReference>
<proteinExistence type="inferred from homology"/>
<keyword evidence="7" id="KW-1185">Reference proteome</keyword>
<dbReference type="PRINTS" id="PR00039">
    <property type="entry name" value="HTHLYSR"/>
</dbReference>
<dbReference type="Gene3D" id="3.40.190.290">
    <property type="match status" value="1"/>
</dbReference>
<feature type="domain" description="HTH lysR-type" evidence="5">
    <location>
        <begin position="1"/>
        <end position="58"/>
    </location>
</feature>